<evidence type="ECO:0000313" key="2">
    <source>
        <dbReference type="Proteomes" id="UP001497700"/>
    </source>
</evidence>
<protein>
    <submittedName>
        <fullName evidence="1">Uncharacterized protein</fullName>
    </submittedName>
</protein>
<accession>A0ACB9Z113</accession>
<evidence type="ECO:0000313" key="1">
    <source>
        <dbReference type="EMBL" id="KAI4865188.1"/>
    </source>
</evidence>
<name>A0ACB9Z113_9PEZI</name>
<proteinExistence type="predicted"/>
<dbReference type="Proteomes" id="UP001497700">
    <property type="component" value="Unassembled WGS sequence"/>
</dbReference>
<comment type="caution">
    <text evidence="1">The sequence shown here is derived from an EMBL/GenBank/DDBJ whole genome shotgun (WGS) entry which is preliminary data.</text>
</comment>
<sequence>MLRLSTSAPPSCPRPISKSLTSLGEVGQFDVFGLNSSTCLIKTPKKVSFPDPPRPPTPGPPPRPPPIPPPPPVPTPPPSPRSEAEAAWLQEHVAKQLCILAVQLVNIWFTPGMLITLPYPDRPPTPGPRPGPLGPRPDVPTPPPSPRRSATYTSCVKSGNGVYTETRGLDTSRNRQLSYPQLQLAFKPQLNKLPLELTTSSSSHLHKRITTHKDIYGDKLTDKPDIRYETRFHALVYTIAPNGPHMSHLGSHEASESSCLNGTLHAGAGTFRNDPCLPRSSSSRKIVTAYPEACNRADVIRSTSMTGTLQRRSTLGFGIRLEDIPTARKISLGM</sequence>
<keyword evidence="2" id="KW-1185">Reference proteome</keyword>
<reference evidence="1 2" key="1">
    <citation type="journal article" date="2022" name="New Phytol.">
        <title>Ecological generalism drives hyperdiversity of secondary metabolite gene clusters in xylarialean endophytes.</title>
        <authorList>
            <person name="Franco M.E.E."/>
            <person name="Wisecaver J.H."/>
            <person name="Arnold A.E."/>
            <person name="Ju Y.M."/>
            <person name="Slot J.C."/>
            <person name="Ahrendt S."/>
            <person name="Moore L.P."/>
            <person name="Eastman K.E."/>
            <person name="Scott K."/>
            <person name="Konkel Z."/>
            <person name="Mondo S.J."/>
            <person name="Kuo A."/>
            <person name="Hayes R.D."/>
            <person name="Haridas S."/>
            <person name="Andreopoulos B."/>
            <person name="Riley R."/>
            <person name="LaButti K."/>
            <person name="Pangilinan J."/>
            <person name="Lipzen A."/>
            <person name="Amirebrahimi M."/>
            <person name="Yan J."/>
            <person name="Adam C."/>
            <person name="Keymanesh K."/>
            <person name="Ng V."/>
            <person name="Louie K."/>
            <person name="Northen T."/>
            <person name="Drula E."/>
            <person name="Henrissat B."/>
            <person name="Hsieh H.M."/>
            <person name="Youens-Clark K."/>
            <person name="Lutzoni F."/>
            <person name="Miadlikowska J."/>
            <person name="Eastwood D.C."/>
            <person name="Hamelin R.C."/>
            <person name="Grigoriev I.V."/>
            <person name="U'Ren J.M."/>
        </authorList>
    </citation>
    <scope>NUCLEOTIDE SEQUENCE [LARGE SCALE GENOMIC DNA]</scope>
    <source>
        <strain evidence="1 2">CBS 119005</strain>
    </source>
</reference>
<dbReference type="EMBL" id="MU393475">
    <property type="protein sequence ID" value="KAI4865188.1"/>
    <property type="molecule type" value="Genomic_DNA"/>
</dbReference>
<gene>
    <name evidence="1" type="ORF">F4820DRAFT_305595</name>
</gene>
<organism evidence="1 2">
    <name type="scientific">Hypoxylon rubiginosum</name>
    <dbReference type="NCBI Taxonomy" id="110542"/>
    <lineage>
        <taxon>Eukaryota</taxon>
        <taxon>Fungi</taxon>
        <taxon>Dikarya</taxon>
        <taxon>Ascomycota</taxon>
        <taxon>Pezizomycotina</taxon>
        <taxon>Sordariomycetes</taxon>
        <taxon>Xylariomycetidae</taxon>
        <taxon>Xylariales</taxon>
        <taxon>Hypoxylaceae</taxon>
        <taxon>Hypoxylon</taxon>
    </lineage>
</organism>